<name>A0A940MBZ1_9ACTN</name>
<dbReference type="AlphaFoldDB" id="A0A940MBZ1"/>
<dbReference type="Pfam" id="PF13669">
    <property type="entry name" value="Glyoxalase_4"/>
    <property type="match status" value="1"/>
</dbReference>
<dbReference type="RefSeq" id="WP_209339943.1">
    <property type="nucleotide sequence ID" value="NZ_JAGIQL010000036.1"/>
</dbReference>
<evidence type="ECO:0000313" key="3">
    <source>
        <dbReference type="EMBL" id="MBP0458177.1"/>
    </source>
</evidence>
<dbReference type="Gene3D" id="3.10.180.10">
    <property type="entry name" value="2,3-Dihydroxybiphenyl 1,2-Dioxygenase, domain 1"/>
    <property type="match status" value="2"/>
</dbReference>
<dbReference type="InterPro" id="IPR029068">
    <property type="entry name" value="Glyas_Bleomycin-R_OHBP_Dase"/>
</dbReference>
<sequence length="314" mass="34292">MTNEMAVCQVAFSVLDLRRTMSWYQEVLGFLPSGGSTDQGGPEAAAMQGLPVCRLDMAWMVGRQDFFQLEFFRYHEPRPAPRRPDAHPSDLGWAAIGLWVADFDKVVHRLGEAGTPPATPVTGSAPGRRVGVRDPEGVLLEIMESDVHLPGAELTGVARPEADVAVRFARLVVRDIGQTRTFFEEALGFAEAGQPLHDASHEPLWLGEPPQETLLLRAGHFLLELVSYPDSRDRPEGYLISDQGLLNIALGSRHTEDYRRLLSRARDSSATVHGELRIGSAAASYLTGPGGISVELLTIPDLAIERAAGFHPLE</sequence>
<dbReference type="GO" id="GO:0046872">
    <property type="term" value="F:metal ion binding"/>
    <property type="evidence" value="ECO:0007669"/>
    <property type="project" value="UniProtKB-KW"/>
</dbReference>
<dbReference type="SUPFAM" id="SSF54593">
    <property type="entry name" value="Glyoxalase/Bleomycin resistance protein/Dihydroxybiphenyl dioxygenase"/>
    <property type="match status" value="2"/>
</dbReference>
<dbReference type="InterPro" id="IPR037523">
    <property type="entry name" value="VOC_core"/>
</dbReference>
<comment type="caution">
    <text evidence="3">The sequence shown here is derived from an EMBL/GenBank/DDBJ whole genome shotgun (WGS) entry which is preliminary data.</text>
</comment>
<dbReference type="GO" id="GO:0004493">
    <property type="term" value="F:methylmalonyl-CoA epimerase activity"/>
    <property type="evidence" value="ECO:0007669"/>
    <property type="project" value="TreeGrafter"/>
</dbReference>
<dbReference type="PANTHER" id="PTHR43048:SF3">
    <property type="entry name" value="METHYLMALONYL-COA EPIMERASE, MITOCHONDRIAL"/>
    <property type="match status" value="1"/>
</dbReference>
<dbReference type="CDD" id="cd06587">
    <property type="entry name" value="VOC"/>
    <property type="match status" value="1"/>
</dbReference>
<reference evidence="3" key="1">
    <citation type="submission" date="2021-03" db="EMBL/GenBank/DDBJ databases">
        <title>Whole genome sequence of Streptomyces bomunensis MMS17-BM035.</title>
        <authorList>
            <person name="Lee J.H."/>
        </authorList>
    </citation>
    <scope>NUCLEOTIDE SEQUENCE</scope>
    <source>
        <strain evidence="3">MMS17-BM035</strain>
    </source>
</reference>
<evidence type="ECO:0000259" key="2">
    <source>
        <dbReference type="PROSITE" id="PS51819"/>
    </source>
</evidence>
<feature type="domain" description="VOC" evidence="2">
    <location>
        <begin position="6"/>
        <end position="145"/>
    </location>
</feature>
<dbReference type="EMBL" id="JAGIQL010000036">
    <property type="protein sequence ID" value="MBP0458177.1"/>
    <property type="molecule type" value="Genomic_DNA"/>
</dbReference>
<accession>A0A940MBZ1</accession>
<evidence type="ECO:0000313" key="4">
    <source>
        <dbReference type="Proteomes" id="UP000670475"/>
    </source>
</evidence>
<keyword evidence="1" id="KW-0479">Metal-binding</keyword>
<dbReference type="Proteomes" id="UP000670475">
    <property type="component" value="Unassembled WGS sequence"/>
</dbReference>
<dbReference type="PROSITE" id="PS51819">
    <property type="entry name" value="VOC"/>
    <property type="match status" value="1"/>
</dbReference>
<dbReference type="InterPro" id="IPR051785">
    <property type="entry name" value="MMCE/EMCE_epimerase"/>
</dbReference>
<keyword evidence="4" id="KW-1185">Reference proteome</keyword>
<organism evidence="3 4">
    <name type="scientific">Streptomyces montanisoli</name>
    <dbReference type="NCBI Taxonomy" id="2798581"/>
    <lineage>
        <taxon>Bacteria</taxon>
        <taxon>Bacillati</taxon>
        <taxon>Actinomycetota</taxon>
        <taxon>Actinomycetes</taxon>
        <taxon>Kitasatosporales</taxon>
        <taxon>Streptomycetaceae</taxon>
        <taxon>Streptomyces</taxon>
    </lineage>
</organism>
<evidence type="ECO:0000256" key="1">
    <source>
        <dbReference type="ARBA" id="ARBA00022723"/>
    </source>
</evidence>
<dbReference type="PANTHER" id="PTHR43048">
    <property type="entry name" value="METHYLMALONYL-COA EPIMERASE"/>
    <property type="match status" value="1"/>
</dbReference>
<protein>
    <submittedName>
        <fullName evidence="3">VOC family protein</fullName>
    </submittedName>
</protein>
<gene>
    <name evidence="3" type="ORF">JFN87_11790</name>
</gene>
<dbReference type="GO" id="GO:0046491">
    <property type="term" value="P:L-methylmalonyl-CoA metabolic process"/>
    <property type="evidence" value="ECO:0007669"/>
    <property type="project" value="TreeGrafter"/>
</dbReference>
<proteinExistence type="predicted"/>